<protein>
    <submittedName>
        <fullName evidence="4">P2X purinoceptor 7-like</fullName>
    </submittedName>
</protein>
<dbReference type="KEGG" id="cvn:111104892"/>
<feature type="compositionally biased region" description="Basic and acidic residues" evidence="1">
    <location>
        <begin position="42"/>
        <end position="51"/>
    </location>
</feature>
<keyword evidence="3" id="KW-1185">Reference proteome</keyword>
<dbReference type="Proteomes" id="UP000694844">
    <property type="component" value="Chromosome 7"/>
</dbReference>
<feature type="region of interest" description="Disordered" evidence="1">
    <location>
        <begin position="1"/>
        <end position="68"/>
    </location>
</feature>
<evidence type="ECO:0000259" key="2">
    <source>
        <dbReference type="Pfam" id="PF20478"/>
    </source>
</evidence>
<evidence type="ECO:0000313" key="4">
    <source>
        <dbReference type="RefSeq" id="XP_022294769.1"/>
    </source>
</evidence>
<feature type="domain" description="P2X purinoreceptor 7 intracellular" evidence="2">
    <location>
        <begin position="66"/>
        <end position="202"/>
    </location>
</feature>
<reference evidence="4" key="1">
    <citation type="submission" date="2025-08" db="UniProtKB">
        <authorList>
            <consortium name="RefSeq"/>
        </authorList>
    </citation>
    <scope>IDENTIFICATION</scope>
    <source>
        <tissue evidence="4">Whole sample</tissue>
    </source>
</reference>
<name>A0A8B8AWW2_CRAVI</name>
<dbReference type="OrthoDB" id="5955457at2759"/>
<dbReference type="GeneID" id="111104892"/>
<evidence type="ECO:0000313" key="3">
    <source>
        <dbReference type="Proteomes" id="UP000694844"/>
    </source>
</evidence>
<dbReference type="PANTHER" id="PTHR36981:SF1">
    <property type="entry name" value="P2X PURINORECEPTOR 7 INTRACELLULAR DOMAIN-CONTAINING PROTEIN"/>
    <property type="match status" value="1"/>
</dbReference>
<evidence type="ECO:0000256" key="1">
    <source>
        <dbReference type="SAM" id="MobiDB-lite"/>
    </source>
</evidence>
<dbReference type="Pfam" id="PF20478">
    <property type="entry name" value="P2RX7_C"/>
    <property type="match status" value="1"/>
</dbReference>
<organism evidence="3 4">
    <name type="scientific">Crassostrea virginica</name>
    <name type="common">Eastern oyster</name>
    <dbReference type="NCBI Taxonomy" id="6565"/>
    <lineage>
        <taxon>Eukaryota</taxon>
        <taxon>Metazoa</taxon>
        <taxon>Spiralia</taxon>
        <taxon>Lophotrochozoa</taxon>
        <taxon>Mollusca</taxon>
        <taxon>Bivalvia</taxon>
        <taxon>Autobranchia</taxon>
        <taxon>Pteriomorphia</taxon>
        <taxon>Ostreida</taxon>
        <taxon>Ostreoidea</taxon>
        <taxon>Ostreidae</taxon>
        <taxon>Crassostrea</taxon>
    </lineage>
</organism>
<proteinExistence type="predicted"/>
<dbReference type="InterPro" id="IPR046815">
    <property type="entry name" value="P2RX7_C"/>
</dbReference>
<sequence>MKNASNEDNSDRSSDNGSLELSCASTSFDEDAFPSNSACKNSEVEPFRFEPYESNPPSEESDSDDAESEKANRLLNNDWCKCGNCFIMPIACECVCCHELSKIKSIFDEEDDESITCITAHPGFPPACLNKYVLQIAYYQYKQQYGEAIGDSSEKYRYTAYRQLARWAWGYLGKKIRVVLPACAVNCIRNSFPDNSGNYIGFHPH</sequence>
<dbReference type="RefSeq" id="XP_022294769.1">
    <property type="nucleotide sequence ID" value="XM_022439061.1"/>
</dbReference>
<gene>
    <name evidence="4" type="primary">LOC111104892</name>
</gene>
<dbReference type="PANTHER" id="PTHR36981">
    <property type="entry name" value="ZGC:195170"/>
    <property type="match status" value="1"/>
</dbReference>
<dbReference type="AlphaFoldDB" id="A0A8B8AWW2"/>
<accession>A0A8B8AWW2</accession>